<evidence type="ECO:0000313" key="2">
    <source>
        <dbReference type="EMBL" id="MBP1935133.1"/>
    </source>
</evidence>
<dbReference type="Proteomes" id="UP001519343">
    <property type="component" value="Unassembled WGS sequence"/>
</dbReference>
<gene>
    <name evidence="2" type="ORF">J2Z37_005202</name>
</gene>
<dbReference type="SUPFAM" id="SSF56672">
    <property type="entry name" value="DNA/RNA polymerases"/>
    <property type="match status" value="1"/>
</dbReference>
<dbReference type="NCBIfam" id="TIGR04416">
    <property type="entry name" value="group_II_RT_mat"/>
    <property type="match status" value="1"/>
</dbReference>
<dbReference type="InterPro" id="IPR000477">
    <property type="entry name" value="RT_dom"/>
</dbReference>
<dbReference type="InterPro" id="IPR030931">
    <property type="entry name" value="Group_II_RT_mat"/>
</dbReference>
<dbReference type="CDD" id="cd01651">
    <property type="entry name" value="RT_G2_intron"/>
    <property type="match status" value="1"/>
</dbReference>
<dbReference type="RefSeq" id="WP_245204267.1">
    <property type="nucleotide sequence ID" value="NZ_JAGGKT010000051.1"/>
</dbReference>
<dbReference type="InterPro" id="IPR043502">
    <property type="entry name" value="DNA/RNA_pol_sf"/>
</dbReference>
<dbReference type="PROSITE" id="PS50878">
    <property type="entry name" value="RT_POL"/>
    <property type="match status" value="1"/>
</dbReference>
<keyword evidence="2" id="KW-0548">Nucleotidyltransferase</keyword>
<evidence type="ECO:0000313" key="3">
    <source>
        <dbReference type="Proteomes" id="UP001519343"/>
    </source>
</evidence>
<dbReference type="Pfam" id="PF00078">
    <property type="entry name" value="RVT_1"/>
    <property type="match status" value="1"/>
</dbReference>
<dbReference type="PANTHER" id="PTHR34047:SF8">
    <property type="entry name" value="PROTEIN YKFC"/>
    <property type="match status" value="1"/>
</dbReference>
<reference evidence="2 3" key="1">
    <citation type="submission" date="2021-03" db="EMBL/GenBank/DDBJ databases">
        <title>Genomic Encyclopedia of Type Strains, Phase IV (KMG-IV): sequencing the most valuable type-strain genomes for metagenomic binning, comparative biology and taxonomic classification.</title>
        <authorList>
            <person name="Goeker M."/>
        </authorList>
    </citation>
    <scope>NUCLEOTIDE SEQUENCE [LARGE SCALE GENOMIC DNA]</scope>
    <source>
        <strain evidence="2 3">DSM 24738</strain>
    </source>
</reference>
<keyword evidence="2" id="KW-0808">Transferase</keyword>
<comment type="caution">
    <text evidence="2">The sequence shown here is derived from an EMBL/GenBank/DDBJ whole genome shotgun (WGS) entry which is preliminary data.</text>
</comment>
<feature type="domain" description="Reverse transcriptase" evidence="1">
    <location>
        <begin position="78"/>
        <end position="305"/>
    </location>
</feature>
<dbReference type="Gene3D" id="3.30.70.270">
    <property type="match status" value="1"/>
</dbReference>
<dbReference type="GO" id="GO:0003964">
    <property type="term" value="F:RNA-directed DNA polymerase activity"/>
    <property type="evidence" value="ECO:0007669"/>
    <property type="project" value="UniProtKB-KW"/>
</dbReference>
<dbReference type="EMBL" id="JAGGKT010000051">
    <property type="protein sequence ID" value="MBP1935133.1"/>
    <property type="molecule type" value="Genomic_DNA"/>
</dbReference>
<keyword evidence="3" id="KW-1185">Reference proteome</keyword>
<dbReference type="InterPro" id="IPR051083">
    <property type="entry name" value="GrpII_Intron_Splice-Mob/Def"/>
</dbReference>
<dbReference type="InterPro" id="IPR043128">
    <property type="entry name" value="Rev_trsase/Diguanyl_cyclase"/>
</dbReference>
<dbReference type="Pfam" id="PF08388">
    <property type="entry name" value="GIIM"/>
    <property type="match status" value="1"/>
</dbReference>
<evidence type="ECO:0000259" key="1">
    <source>
        <dbReference type="PROSITE" id="PS50878"/>
    </source>
</evidence>
<accession>A0ABS4GXX9</accession>
<protein>
    <submittedName>
        <fullName evidence="2">Group II intron reverse transcriptase/maturase</fullName>
    </submittedName>
</protein>
<name>A0ABS4GXX9_9BACL</name>
<proteinExistence type="predicted"/>
<dbReference type="InterPro" id="IPR013597">
    <property type="entry name" value="Mat_intron_G2"/>
</dbReference>
<dbReference type="PANTHER" id="PTHR34047">
    <property type="entry name" value="NUCLEAR INTRON MATURASE 1, MITOCHONDRIAL-RELATED"/>
    <property type="match status" value="1"/>
</dbReference>
<keyword evidence="2" id="KW-0695">RNA-directed DNA polymerase</keyword>
<sequence>MEAGNEEERMEINLNRQQERKVNAMKKRKWYSLYDKIFDTVNLRMAWYDVEANKGSHGIDGVTIQQFEENMDYHVRVIQEELKTKEYRPQPVRRVFIPKADGSQRPLGIPTIRDRVVQQALRRVLEPIFEEKFLDCSYGFRPNRDCHMAIDKITEHLENGYHWVIDADLKSYFDTIPHDKLIDQVWEEVSDTSVLKLIRLFLESGIMHQGVCEETVEGVPQGGVCSPLLANIYLQPFDEEMTRRGHKIVRYADDFVILCKSKAAAVRVCESMRKFLEGQLGLKVHPTKTRVVHLDESFDFLGYTFSSWMEEDGTRKYFRRPKDKSLQKFKDTIRKWTRRNQTLSMDYLISRVNQVIRGWGNYFGYGSVKSRFREIDKWIRRRLRAVQLRSWRHVKHLHRLLRKQGYKEELRGVRMTKWRSSNSPLVDRALNNQWFKEQGLVTLTEVYQKLMLRKKYVVSKPCA</sequence>
<organism evidence="2 3">
    <name type="scientific">Ammoniphilus resinae</name>
    <dbReference type="NCBI Taxonomy" id="861532"/>
    <lineage>
        <taxon>Bacteria</taxon>
        <taxon>Bacillati</taxon>
        <taxon>Bacillota</taxon>
        <taxon>Bacilli</taxon>
        <taxon>Bacillales</taxon>
        <taxon>Paenibacillaceae</taxon>
        <taxon>Aneurinibacillus group</taxon>
        <taxon>Ammoniphilus</taxon>
    </lineage>
</organism>